<evidence type="ECO:0000313" key="2">
    <source>
        <dbReference type="Proteomes" id="UP001375812"/>
    </source>
</evidence>
<proteinExistence type="predicted"/>
<gene>
    <name evidence="1" type="ORF">WH297_16205</name>
</gene>
<protein>
    <recommendedName>
        <fullName evidence="3">Lipoprotein</fullName>
    </recommendedName>
</protein>
<accession>A0ABU8PHY6</accession>
<name>A0ABU8PHY6_9HYPH</name>
<dbReference type="Proteomes" id="UP001375812">
    <property type="component" value="Unassembled WGS sequence"/>
</dbReference>
<keyword evidence="2" id="KW-1185">Reference proteome</keyword>
<evidence type="ECO:0008006" key="3">
    <source>
        <dbReference type="Google" id="ProtNLM"/>
    </source>
</evidence>
<organism evidence="1 2">
    <name type="scientific">Ochrobactrum vermis</name>
    <dbReference type="NCBI Taxonomy" id="1827297"/>
    <lineage>
        <taxon>Bacteria</taxon>
        <taxon>Pseudomonadati</taxon>
        <taxon>Pseudomonadota</taxon>
        <taxon>Alphaproteobacteria</taxon>
        <taxon>Hyphomicrobiales</taxon>
        <taxon>Brucellaceae</taxon>
        <taxon>Brucella/Ochrobactrum group</taxon>
        <taxon>Ochrobactrum</taxon>
    </lineage>
</organism>
<dbReference type="EMBL" id="JBBGZH010000002">
    <property type="protein sequence ID" value="MEJ5021264.1"/>
    <property type="molecule type" value="Genomic_DNA"/>
</dbReference>
<comment type="caution">
    <text evidence="1">The sequence shown here is derived from an EMBL/GenBank/DDBJ whole genome shotgun (WGS) entry which is preliminary data.</text>
</comment>
<evidence type="ECO:0000313" key="1">
    <source>
        <dbReference type="EMBL" id="MEJ5021264.1"/>
    </source>
</evidence>
<reference evidence="1 2" key="1">
    <citation type="submission" date="2023-12" db="EMBL/GenBank/DDBJ databases">
        <title>Gut-associated functions are favored during microbiome assembly across C. elegans life.</title>
        <authorList>
            <person name="Zimmermann J."/>
        </authorList>
    </citation>
    <scope>NUCLEOTIDE SEQUENCE [LARGE SCALE GENOMIC DNA]</scope>
    <source>
        <strain evidence="1 2">MYb71</strain>
    </source>
</reference>
<dbReference type="RefSeq" id="WP_105543724.1">
    <property type="nucleotide sequence ID" value="NZ_JBBGZH010000002.1"/>
</dbReference>
<sequence>MENLTAACIVLVVLSGCVTRTPVPEYKQIRCKQLLQRTEYPALREIQRVQARTEAVQLGCYN</sequence>